<proteinExistence type="predicted"/>
<accession>A0A8J2LII8</accession>
<name>A0A8J2LII8_9HEXA</name>
<dbReference type="GO" id="GO:0032182">
    <property type="term" value="F:ubiquitin-like protein binding"/>
    <property type="evidence" value="ECO:0007669"/>
    <property type="project" value="TreeGrafter"/>
</dbReference>
<dbReference type="FunFam" id="1.10.8.10:FF:000124">
    <property type="entry name" value="Defective in cullin neddylation protein 1"/>
    <property type="match status" value="1"/>
</dbReference>
<dbReference type="OrthoDB" id="286637at2759"/>
<evidence type="ECO:0000256" key="4">
    <source>
        <dbReference type="ARBA" id="ARBA00059208"/>
    </source>
</evidence>
<dbReference type="PANTHER" id="PTHR12281">
    <property type="entry name" value="RP42 RELATED"/>
    <property type="match status" value="1"/>
</dbReference>
<dbReference type="PROSITE" id="PS51229">
    <property type="entry name" value="DCUN1"/>
    <property type="match status" value="1"/>
</dbReference>
<dbReference type="InterPro" id="IPR014764">
    <property type="entry name" value="DCN-prot"/>
</dbReference>
<dbReference type="GO" id="GO:0045116">
    <property type="term" value="P:protein neddylation"/>
    <property type="evidence" value="ECO:0007669"/>
    <property type="project" value="TreeGrafter"/>
</dbReference>
<comment type="function">
    <text evidence="5">Promotes neddylation of cullin components of SCF-type E3 ubiquitin ligase complexes and thus regulates SCF-type complex activity. Function promotes cell proliferation.</text>
</comment>
<dbReference type="GO" id="GO:2000436">
    <property type="term" value="P:positive regulation of protein neddylation"/>
    <property type="evidence" value="ECO:0007669"/>
    <property type="project" value="UniProtKB-ARBA"/>
</dbReference>
<dbReference type="FunFam" id="1.10.238.200:FF:000001">
    <property type="entry name" value="DCN1-like protein"/>
    <property type="match status" value="1"/>
</dbReference>
<dbReference type="GO" id="GO:0000151">
    <property type="term" value="C:ubiquitin ligase complex"/>
    <property type="evidence" value="ECO:0007669"/>
    <property type="project" value="TreeGrafter"/>
</dbReference>
<dbReference type="Proteomes" id="UP000708208">
    <property type="component" value="Unassembled WGS sequence"/>
</dbReference>
<dbReference type="AlphaFoldDB" id="A0A8J2LII8"/>
<evidence type="ECO:0000256" key="1">
    <source>
        <dbReference type="ARBA" id="ARBA00004123"/>
    </source>
</evidence>
<evidence type="ECO:0000313" key="10">
    <source>
        <dbReference type="Proteomes" id="UP000708208"/>
    </source>
</evidence>
<evidence type="ECO:0000256" key="3">
    <source>
        <dbReference type="ARBA" id="ARBA00023242"/>
    </source>
</evidence>
<comment type="subunit">
    <text evidence="6">Interacts with the cullin cul-3. Interacts with ubiquitin via its UBA-like domain. Interacts with ned-8/nedd8.</text>
</comment>
<organism evidence="9 10">
    <name type="scientific">Allacma fusca</name>
    <dbReference type="NCBI Taxonomy" id="39272"/>
    <lineage>
        <taxon>Eukaryota</taxon>
        <taxon>Metazoa</taxon>
        <taxon>Ecdysozoa</taxon>
        <taxon>Arthropoda</taxon>
        <taxon>Hexapoda</taxon>
        <taxon>Collembola</taxon>
        <taxon>Symphypleona</taxon>
        <taxon>Sminthuridae</taxon>
        <taxon>Allacma</taxon>
    </lineage>
</organism>
<sequence length="324" mass="37555">LSSYDGTISCGKTSLRAASIHLIDFLAAFGMVCWKNCATAEKAIFSFFNLKRKRNSDDTMHKLKSNQRDKVKQFVSFTQTSEQTAIFCLSQHDWKLELASDAYFQNPNVYWRETAVMAKSVPSADRKKIDQLFNKYRDPNDTDKMLAEGIVKFLGDLNLAADSRLVLILVWKMRASTQCEFTREEFQAGLRELGSDTLDKIRTRLFQVEQETLREPAKFRDLYIFSFSYAKNPNQKGIELEMAVPYWNILLQGRFQLLPLWTQFVTDQHKRPIPRDTWILLLDFSLSISPDLTNYDEEGAWPVLIDDFVEWARPRLTQQPATSS</sequence>
<evidence type="ECO:0000256" key="5">
    <source>
        <dbReference type="ARBA" id="ARBA00059219"/>
    </source>
</evidence>
<feature type="domain" description="DCUN1" evidence="8">
    <location>
        <begin position="124"/>
        <end position="313"/>
    </location>
</feature>
<dbReference type="Pfam" id="PF14555">
    <property type="entry name" value="UBA_4"/>
    <property type="match status" value="1"/>
</dbReference>
<comment type="function">
    <text evidence="4">Required for neddylation of cullin components of SCF-type E3 ubiquitin ligase complexes. Neddylation of cullins play an essential role in the regulation of SCF-type complexes activity. Does not act by preventing deneddylation, but rather facilitates neddylation, possibly by acting with rbx-1 to recruit the Nedd8-charged E2 enzyme to the cullin component of SCF-type complexes.</text>
</comment>
<dbReference type="FunFam" id="1.10.238.10:FF:000030">
    <property type="entry name" value="DCN1-like protein"/>
    <property type="match status" value="1"/>
</dbReference>
<evidence type="ECO:0000259" key="8">
    <source>
        <dbReference type="PROSITE" id="PS51229"/>
    </source>
</evidence>
<keyword evidence="10" id="KW-1185">Reference proteome</keyword>
<dbReference type="GO" id="GO:0097602">
    <property type="term" value="F:cullin family protein binding"/>
    <property type="evidence" value="ECO:0007669"/>
    <property type="project" value="TreeGrafter"/>
</dbReference>
<dbReference type="GO" id="GO:0005634">
    <property type="term" value="C:nucleus"/>
    <property type="evidence" value="ECO:0007669"/>
    <property type="project" value="UniProtKB-SubCell"/>
</dbReference>
<comment type="subcellular location">
    <subcellularLocation>
        <location evidence="1">Nucleus</location>
    </subcellularLocation>
</comment>
<reference evidence="9" key="1">
    <citation type="submission" date="2021-06" db="EMBL/GenBank/DDBJ databases">
        <authorList>
            <person name="Hodson N. C."/>
            <person name="Mongue J. A."/>
            <person name="Jaron S. K."/>
        </authorList>
    </citation>
    <scope>NUCLEOTIDE SEQUENCE</scope>
</reference>
<dbReference type="PANTHER" id="PTHR12281:SF32">
    <property type="entry name" value="DCN1-LIKE PROTEIN"/>
    <property type="match status" value="1"/>
</dbReference>
<keyword evidence="3" id="KW-0539">Nucleus</keyword>
<feature type="non-terminal residue" evidence="9">
    <location>
        <position position="1"/>
    </location>
</feature>
<comment type="function">
    <text evidence="7">Neddylation of cullins play an essential role in the regulation of SCF-type complexes activity.</text>
</comment>
<dbReference type="EMBL" id="CAJVCH010571338">
    <property type="protein sequence ID" value="CAG7837242.1"/>
    <property type="molecule type" value="Genomic_DNA"/>
</dbReference>
<gene>
    <name evidence="9" type="ORF">AFUS01_LOCUS46386</name>
</gene>
<dbReference type="Pfam" id="PF03556">
    <property type="entry name" value="Cullin_binding"/>
    <property type="match status" value="1"/>
</dbReference>
<evidence type="ECO:0000256" key="2">
    <source>
        <dbReference type="ARBA" id="ARBA00022786"/>
    </source>
</evidence>
<comment type="caution">
    <text evidence="9">The sequence shown here is derived from an EMBL/GenBank/DDBJ whole genome shotgun (WGS) entry which is preliminary data.</text>
</comment>
<dbReference type="InterPro" id="IPR005176">
    <property type="entry name" value="PONY_dom"/>
</dbReference>
<keyword evidence="2" id="KW-0833">Ubl conjugation pathway</keyword>
<evidence type="ECO:0000256" key="6">
    <source>
        <dbReference type="ARBA" id="ARBA00064502"/>
    </source>
</evidence>
<protein>
    <recommendedName>
        <fullName evidence="7">Defective in cullin neddylation protein</fullName>
    </recommendedName>
</protein>
<dbReference type="GO" id="GO:0031624">
    <property type="term" value="F:ubiquitin conjugating enzyme binding"/>
    <property type="evidence" value="ECO:0007669"/>
    <property type="project" value="TreeGrafter"/>
</dbReference>
<evidence type="ECO:0000256" key="7">
    <source>
        <dbReference type="RuleBase" id="RU410713"/>
    </source>
</evidence>
<evidence type="ECO:0000313" key="9">
    <source>
        <dbReference type="EMBL" id="CAG7837242.1"/>
    </source>
</evidence>